<feature type="transmembrane region" description="Helical" evidence="1">
    <location>
        <begin position="231"/>
        <end position="251"/>
    </location>
</feature>
<keyword evidence="1" id="KW-0812">Transmembrane</keyword>
<sequence length="269" mass="30032">MVSFAPSSTTRCNSEEQPGKSRRCSVFEFRAFVYRGWDGWRETNLLGVFVTDRDPCGLSTFDSKRNFVDSLKVCSHSVTCNQFSAVKRKCQVDACSPFDAFSSKSIVGSRQWKAKQRRCFENPSILQELAATQTHSTRHLGLCTLIYISLRLPLKWSSLPYNASHASRRTHTRTFFQTISTTMAPPFYPKLSLPGTFVPNGTNPNWTYPNGAQPGLDQAAASTSWPTKNTWVNIAIGIAGITGVGLQILFADRIAQAVHRQYDAFKAML</sequence>
<accession>A0A6A5Z1B6</accession>
<dbReference type="AlphaFoldDB" id="A0A6A5Z1B6"/>
<dbReference type="Proteomes" id="UP000799770">
    <property type="component" value="Unassembled WGS sequence"/>
</dbReference>
<organism evidence="2 3">
    <name type="scientific">Lophiotrema nucula</name>
    <dbReference type="NCBI Taxonomy" id="690887"/>
    <lineage>
        <taxon>Eukaryota</taxon>
        <taxon>Fungi</taxon>
        <taxon>Dikarya</taxon>
        <taxon>Ascomycota</taxon>
        <taxon>Pezizomycotina</taxon>
        <taxon>Dothideomycetes</taxon>
        <taxon>Pleosporomycetidae</taxon>
        <taxon>Pleosporales</taxon>
        <taxon>Lophiotremataceae</taxon>
        <taxon>Lophiotrema</taxon>
    </lineage>
</organism>
<dbReference type="EMBL" id="ML977332">
    <property type="protein sequence ID" value="KAF2112178.1"/>
    <property type="molecule type" value="Genomic_DNA"/>
</dbReference>
<evidence type="ECO:0000256" key="1">
    <source>
        <dbReference type="SAM" id="Phobius"/>
    </source>
</evidence>
<keyword evidence="3" id="KW-1185">Reference proteome</keyword>
<name>A0A6A5Z1B6_9PLEO</name>
<reference evidence="2" key="1">
    <citation type="journal article" date="2020" name="Stud. Mycol.">
        <title>101 Dothideomycetes genomes: a test case for predicting lifestyles and emergence of pathogens.</title>
        <authorList>
            <person name="Haridas S."/>
            <person name="Albert R."/>
            <person name="Binder M."/>
            <person name="Bloem J."/>
            <person name="Labutti K."/>
            <person name="Salamov A."/>
            <person name="Andreopoulos B."/>
            <person name="Baker S."/>
            <person name="Barry K."/>
            <person name="Bills G."/>
            <person name="Bluhm B."/>
            <person name="Cannon C."/>
            <person name="Castanera R."/>
            <person name="Culley D."/>
            <person name="Daum C."/>
            <person name="Ezra D."/>
            <person name="Gonzalez J."/>
            <person name="Henrissat B."/>
            <person name="Kuo A."/>
            <person name="Liang C."/>
            <person name="Lipzen A."/>
            <person name="Lutzoni F."/>
            <person name="Magnuson J."/>
            <person name="Mondo S."/>
            <person name="Nolan M."/>
            <person name="Ohm R."/>
            <person name="Pangilinan J."/>
            <person name="Park H.-J."/>
            <person name="Ramirez L."/>
            <person name="Alfaro M."/>
            <person name="Sun H."/>
            <person name="Tritt A."/>
            <person name="Yoshinaga Y."/>
            <person name="Zwiers L.-H."/>
            <person name="Turgeon B."/>
            <person name="Goodwin S."/>
            <person name="Spatafora J."/>
            <person name="Crous P."/>
            <person name="Grigoriev I."/>
        </authorList>
    </citation>
    <scope>NUCLEOTIDE SEQUENCE</scope>
    <source>
        <strain evidence="2">CBS 627.86</strain>
    </source>
</reference>
<protein>
    <submittedName>
        <fullName evidence="2">Uncharacterized protein</fullName>
    </submittedName>
</protein>
<dbReference type="OrthoDB" id="10577902at2759"/>
<keyword evidence="1" id="KW-0472">Membrane</keyword>
<proteinExistence type="predicted"/>
<evidence type="ECO:0000313" key="3">
    <source>
        <dbReference type="Proteomes" id="UP000799770"/>
    </source>
</evidence>
<keyword evidence="1" id="KW-1133">Transmembrane helix</keyword>
<evidence type="ECO:0000313" key="2">
    <source>
        <dbReference type="EMBL" id="KAF2112178.1"/>
    </source>
</evidence>
<gene>
    <name evidence="2" type="ORF">BDV96DRAFT_171365</name>
</gene>